<organism evidence="1">
    <name type="scientific">Anguilla anguilla</name>
    <name type="common">European freshwater eel</name>
    <name type="synonym">Muraena anguilla</name>
    <dbReference type="NCBI Taxonomy" id="7936"/>
    <lineage>
        <taxon>Eukaryota</taxon>
        <taxon>Metazoa</taxon>
        <taxon>Chordata</taxon>
        <taxon>Craniata</taxon>
        <taxon>Vertebrata</taxon>
        <taxon>Euteleostomi</taxon>
        <taxon>Actinopterygii</taxon>
        <taxon>Neopterygii</taxon>
        <taxon>Teleostei</taxon>
        <taxon>Anguilliformes</taxon>
        <taxon>Anguillidae</taxon>
        <taxon>Anguilla</taxon>
    </lineage>
</organism>
<sequence length="13" mass="1623">MHLSCHPYFFEPD</sequence>
<proteinExistence type="predicted"/>
<reference evidence="1" key="2">
    <citation type="journal article" date="2015" name="Fish Shellfish Immunol.">
        <title>Early steps in the European eel (Anguilla anguilla)-Vibrio vulnificus interaction in the gills: Role of the RtxA13 toxin.</title>
        <authorList>
            <person name="Callol A."/>
            <person name="Pajuelo D."/>
            <person name="Ebbesson L."/>
            <person name="Teles M."/>
            <person name="MacKenzie S."/>
            <person name="Amaro C."/>
        </authorList>
    </citation>
    <scope>NUCLEOTIDE SEQUENCE</scope>
</reference>
<accession>A0A0E9R576</accession>
<evidence type="ECO:0000313" key="1">
    <source>
        <dbReference type="EMBL" id="JAH23640.1"/>
    </source>
</evidence>
<name>A0A0E9R576_ANGAN</name>
<reference evidence="1" key="1">
    <citation type="submission" date="2014-11" db="EMBL/GenBank/DDBJ databases">
        <authorList>
            <person name="Amaro Gonzalez C."/>
        </authorList>
    </citation>
    <scope>NUCLEOTIDE SEQUENCE</scope>
</reference>
<protein>
    <submittedName>
        <fullName evidence="1">Uncharacterized protein</fullName>
    </submittedName>
</protein>
<dbReference type="EMBL" id="GBXM01084937">
    <property type="protein sequence ID" value="JAH23640.1"/>
    <property type="molecule type" value="Transcribed_RNA"/>
</dbReference>